<comment type="similarity">
    <text evidence="1">Belongs to the dynein light chain Tctex-type family.</text>
</comment>
<dbReference type="PANTHER" id="PTHR21255">
    <property type="entry name" value="T-COMPLEX-ASSOCIATED-TESTIS-EXPRESSED 1/ DYNEIN LIGHT CHAIN"/>
    <property type="match status" value="1"/>
</dbReference>
<dbReference type="InParanoid" id="E2C6M9"/>
<dbReference type="CDD" id="cd21451">
    <property type="entry name" value="DLC-like_TCTEX1D"/>
    <property type="match status" value="1"/>
</dbReference>
<dbReference type="STRING" id="610380.E2C6M9"/>
<feature type="compositionally biased region" description="Polar residues" evidence="2">
    <location>
        <begin position="16"/>
        <end position="36"/>
    </location>
</feature>
<keyword evidence="4" id="KW-1185">Reference proteome</keyword>
<name>E2C6M9_HARSA</name>
<dbReference type="Proteomes" id="UP000008237">
    <property type="component" value="Unassembled WGS sequence"/>
</dbReference>
<dbReference type="InterPro" id="IPR005334">
    <property type="entry name" value="Tctex-1-like"/>
</dbReference>
<evidence type="ECO:0000313" key="3">
    <source>
        <dbReference type="EMBL" id="EFN76431.1"/>
    </source>
</evidence>
<protein>
    <submittedName>
        <fullName evidence="3">Tctex1 domain-containing protein 1</fullName>
    </submittedName>
</protein>
<dbReference type="GO" id="GO:0045505">
    <property type="term" value="F:dynein intermediate chain binding"/>
    <property type="evidence" value="ECO:0007669"/>
    <property type="project" value="TreeGrafter"/>
</dbReference>
<dbReference type="Gene3D" id="3.30.1140.40">
    <property type="entry name" value="Tctex-1"/>
    <property type="match status" value="1"/>
</dbReference>
<dbReference type="GO" id="GO:0005868">
    <property type="term" value="C:cytoplasmic dynein complex"/>
    <property type="evidence" value="ECO:0007669"/>
    <property type="project" value="TreeGrafter"/>
</dbReference>
<organism evidence="4">
    <name type="scientific">Harpegnathos saltator</name>
    <name type="common">Jerdon's jumping ant</name>
    <dbReference type="NCBI Taxonomy" id="610380"/>
    <lineage>
        <taxon>Eukaryota</taxon>
        <taxon>Metazoa</taxon>
        <taxon>Ecdysozoa</taxon>
        <taxon>Arthropoda</taxon>
        <taxon>Hexapoda</taxon>
        <taxon>Insecta</taxon>
        <taxon>Pterygota</taxon>
        <taxon>Neoptera</taxon>
        <taxon>Endopterygota</taxon>
        <taxon>Hymenoptera</taxon>
        <taxon>Apocrita</taxon>
        <taxon>Aculeata</taxon>
        <taxon>Formicoidea</taxon>
        <taxon>Formicidae</taxon>
        <taxon>Ponerinae</taxon>
        <taxon>Ponerini</taxon>
        <taxon>Harpegnathos</taxon>
    </lineage>
</organism>
<dbReference type="EMBL" id="GL453160">
    <property type="protein sequence ID" value="EFN76431.1"/>
    <property type="molecule type" value="Genomic_DNA"/>
</dbReference>
<reference evidence="3 4" key="1">
    <citation type="journal article" date="2010" name="Science">
        <title>Genomic comparison of the ants Camponotus floridanus and Harpegnathos saltator.</title>
        <authorList>
            <person name="Bonasio R."/>
            <person name="Zhang G."/>
            <person name="Ye C."/>
            <person name="Mutti N.S."/>
            <person name="Fang X."/>
            <person name="Qin N."/>
            <person name="Donahue G."/>
            <person name="Yang P."/>
            <person name="Li Q."/>
            <person name="Li C."/>
            <person name="Zhang P."/>
            <person name="Huang Z."/>
            <person name="Berger S.L."/>
            <person name="Reinberg D."/>
            <person name="Wang J."/>
            <person name="Liebig J."/>
        </authorList>
    </citation>
    <scope>NUCLEOTIDE SEQUENCE [LARGE SCALE GENOMIC DNA]</scope>
    <source>
        <strain evidence="3 4">R22 G/1</strain>
    </source>
</reference>
<dbReference type="AlphaFoldDB" id="E2C6M9"/>
<sequence>MSKPQGKQDDSEPTSKSRFSAAPSTRLTSKFQPNNTQKRKTLSKFSMIGINGGLTMLFHRRGDRLKIPRYQNTFRLLPFKAFHALTVDKIVRGVMERKLSAITSYEPDQASKLCLEIAADVLKTVVKKDYDRCKLAVQVSIVQRCRQSICAAFQCLWDVERDNYSCHVLESDHVHAWCCVFGIYYD</sequence>
<dbReference type="OrthoDB" id="10248487at2759"/>
<dbReference type="GO" id="GO:0007018">
    <property type="term" value="P:microtubule-based movement"/>
    <property type="evidence" value="ECO:0007669"/>
    <property type="project" value="TreeGrafter"/>
</dbReference>
<dbReference type="PANTHER" id="PTHR21255:SF7">
    <property type="entry name" value="DYNEIN LIGHT CHAIN TCTEX-TYPE PROTEIN 2B"/>
    <property type="match status" value="1"/>
</dbReference>
<dbReference type="Pfam" id="PF03645">
    <property type="entry name" value="Tctex-1"/>
    <property type="match status" value="1"/>
</dbReference>
<accession>E2C6M9</accession>
<evidence type="ECO:0000313" key="4">
    <source>
        <dbReference type="Proteomes" id="UP000008237"/>
    </source>
</evidence>
<dbReference type="InterPro" id="IPR038586">
    <property type="entry name" value="Tctex-1-like_sf"/>
</dbReference>
<feature type="compositionally biased region" description="Basic and acidic residues" evidence="2">
    <location>
        <begin position="1"/>
        <end position="15"/>
    </location>
</feature>
<dbReference type="GO" id="GO:0005737">
    <property type="term" value="C:cytoplasm"/>
    <property type="evidence" value="ECO:0007669"/>
    <property type="project" value="TreeGrafter"/>
</dbReference>
<feature type="region of interest" description="Disordered" evidence="2">
    <location>
        <begin position="1"/>
        <end position="38"/>
    </location>
</feature>
<evidence type="ECO:0000256" key="2">
    <source>
        <dbReference type="SAM" id="MobiDB-lite"/>
    </source>
</evidence>
<dbReference type="OMA" id="YQNTFRL"/>
<proteinExistence type="inferred from homology"/>
<evidence type="ECO:0000256" key="1">
    <source>
        <dbReference type="ARBA" id="ARBA00005361"/>
    </source>
</evidence>
<gene>
    <name evidence="3" type="ORF">EAI_16072</name>
</gene>